<reference evidence="2" key="1">
    <citation type="submission" date="2022-11" db="UniProtKB">
        <authorList>
            <consortium name="WormBaseParasite"/>
        </authorList>
    </citation>
    <scope>IDENTIFICATION</scope>
</reference>
<name>A0A914GYD3_GLORO</name>
<evidence type="ECO:0000313" key="1">
    <source>
        <dbReference type="Proteomes" id="UP000887572"/>
    </source>
</evidence>
<sequence>MSNGVRQLPIPLELLPDNVIGFRNLRIYYIDQSVIEFLQRIRRLFDSTETKLSIFMEVDLNGNWEMIFGL</sequence>
<evidence type="ECO:0000313" key="2">
    <source>
        <dbReference type="WBParaSite" id="Gr19_v10_g11526.t1"/>
    </source>
</evidence>
<dbReference type="AlphaFoldDB" id="A0A914GYD3"/>
<proteinExistence type="predicted"/>
<keyword evidence="1" id="KW-1185">Reference proteome</keyword>
<dbReference type="Proteomes" id="UP000887572">
    <property type="component" value="Unplaced"/>
</dbReference>
<accession>A0A914GYD3</accession>
<dbReference type="WBParaSite" id="Gr19_v10_g11526.t1">
    <property type="protein sequence ID" value="Gr19_v10_g11526.t1"/>
    <property type="gene ID" value="Gr19_v10_g11526"/>
</dbReference>
<protein>
    <submittedName>
        <fullName evidence="2">Uncharacterized protein</fullName>
    </submittedName>
</protein>
<organism evidence="1 2">
    <name type="scientific">Globodera rostochiensis</name>
    <name type="common">Golden nematode worm</name>
    <name type="synonym">Heterodera rostochiensis</name>
    <dbReference type="NCBI Taxonomy" id="31243"/>
    <lineage>
        <taxon>Eukaryota</taxon>
        <taxon>Metazoa</taxon>
        <taxon>Ecdysozoa</taxon>
        <taxon>Nematoda</taxon>
        <taxon>Chromadorea</taxon>
        <taxon>Rhabditida</taxon>
        <taxon>Tylenchina</taxon>
        <taxon>Tylenchomorpha</taxon>
        <taxon>Tylenchoidea</taxon>
        <taxon>Heteroderidae</taxon>
        <taxon>Heteroderinae</taxon>
        <taxon>Globodera</taxon>
    </lineage>
</organism>